<comment type="catalytic activity">
    <reaction evidence="11">
        <text>glycyl-[protein] + reduced [flavodoxin] + S-adenosyl-L-methionine = glycin-2-yl radical-[protein] + semiquinone [flavodoxin] + 5'-deoxyadenosine + L-methionine + H(+)</text>
        <dbReference type="Rhea" id="RHEA:61976"/>
        <dbReference type="Rhea" id="RHEA-COMP:10622"/>
        <dbReference type="Rhea" id="RHEA-COMP:14480"/>
        <dbReference type="Rhea" id="RHEA-COMP:15993"/>
        <dbReference type="Rhea" id="RHEA-COMP:15994"/>
        <dbReference type="ChEBI" id="CHEBI:15378"/>
        <dbReference type="ChEBI" id="CHEBI:17319"/>
        <dbReference type="ChEBI" id="CHEBI:29947"/>
        <dbReference type="ChEBI" id="CHEBI:32722"/>
        <dbReference type="ChEBI" id="CHEBI:57618"/>
        <dbReference type="ChEBI" id="CHEBI:57844"/>
        <dbReference type="ChEBI" id="CHEBI:59789"/>
        <dbReference type="ChEBI" id="CHEBI:140311"/>
    </reaction>
</comment>
<keyword evidence="7" id="KW-0479">Metal-binding</keyword>
<dbReference type="RefSeq" id="WP_046443376.1">
    <property type="nucleotide sequence ID" value="NZ_CAUERS010000014.1"/>
</dbReference>
<dbReference type="SUPFAM" id="SSF102114">
    <property type="entry name" value="Radical SAM enzymes"/>
    <property type="match status" value="1"/>
</dbReference>
<dbReference type="PROSITE" id="PS01087">
    <property type="entry name" value="RADICAL_ACTIVATING"/>
    <property type="match status" value="1"/>
</dbReference>
<evidence type="ECO:0000256" key="11">
    <source>
        <dbReference type="ARBA" id="ARBA00047365"/>
    </source>
</evidence>
<dbReference type="InterPro" id="IPR012837">
    <property type="entry name" value="NrdG"/>
</dbReference>
<dbReference type="InterPro" id="IPR013785">
    <property type="entry name" value="Aldolase_TIM"/>
</dbReference>
<gene>
    <name evidence="13" type="ORF">CHK_1515</name>
</gene>
<dbReference type="PANTHER" id="PTHR30352:SF2">
    <property type="entry name" value="ANAEROBIC RIBONUCLEOSIDE-TRIPHOSPHATE REDUCTASE-ACTIVATING PROTEIN"/>
    <property type="match status" value="1"/>
</dbReference>
<dbReference type="InterPro" id="IPR058240">
    <property type="entry name" value="rSAM_sf"/>
</dbReference>
<dbReference type="SFLD" id="SFLDS00029">
    <property type="entry name" value="Radical_SAM"/>
    <property type="match status" value="1"/>
</dbReference>
<comment type="similarity">
    <text evidence="3 12">Belongs to the organic radical-activating enzymes family.</text>
</comment>
<evidence type="ECO:0000256" key="3">
    <source>
        <dbReference type="ARBA" id="ARBA00009777"/>
    </source>
</evidence>
<evidence type="ECO:0000256" key="12">
    <source>
        <dbReference type="PIRNR" id="PIRNR000368"/>
    </source>
</evidence>
<comment type="caution">
    <text evidence="13">The sequence shown here is derived from an EMBL/GenBank/DDBJ whole genome shotgun (WGS) entry which is preliminary data.</text>
</comment>
<dbReference type="CDD" id="cd01335">
    <property type="entry name" value="Radical_SAM"/>
    <property type="match status" value="1"/>
</dbReference>
<dbReference type="Pfam" id="PF13353">
    <property type="entry name" value="Fer4_12"/>
    <property type="match status" value="1"/>
</dbReference>
<reference evidence="13 14" key="1">
    <citation type="submission" date="2015-04" db="EMBL/GenBank/DDBJ databases">
        <title>Draft genome sequence of bacteremic isolate Catabacter hongkongensis type strain HKU16T.</title>
        <authorList>
            <person name="Lau S.K."/>
            <person name="Teng J.L."/>
            <person name="Huang Y."/>
            <person name="Curreem S.O."/>
            <person name="Tsui S.K."/>
            <person name="Woo P.C."/>
        </authorList>
    </citation>
    <scope>NUCLEOTIDE SEQUENCE [LARGE SCALE GENOMIC DNA]</scope>
    <source>
        <strain evidence="13 14">HKU16</strain>
    </source>
</reference>
<evidence type="ECO:0000256" key="5">
    <source>
        <dbReference type="ARBA" id="ARBA00022485"/>
    </source>
</evidence>
<dbReference type="GO" id="GO:0046872">
    <property type="term" value="F:metal ion binding"/>
    <property type="evidence" value="ECO:0007669"/>
    <property type="project" value="UniProtKB-KW"/>
</dbReference>
<dbReference type="STRING" id="270498.CHK_1515"/>
<keyword evidence="10" id="KW-0411">Iron-sulfur</keyword>
<dbReference type="Gene3D" id="3.20.20.70">
    <property type="entry name" value="Aldolase class I"/>
    <property type="match status" value="1"/>
</dbReference>
<name>A0A0M2NG38_9FIRM</name>
<dbReference type="SFLD" id="SFLDG01066">
    <property type="entry name" value="organic_radical-activating_enz"/>
    <property type="match status" value="1"/>
</dbReference>
<dbReference type="InterPro" id="IPR034457">
    <property type="entry name" value="Organic_radical-activating"/>
</dbReference>
<keyword evidence="6" id="KW-0949">S-adenosyl-L-methionine</keyword>
<evidence type="ECO:0000256" key="6">
    <source>
        <dbReference type="ARBA" id="ARBA00022691"/>
    </source>
</evidence>
<comment type="cofactor">
    <cofactor evidence="1">
        <name>[4Fe-4S] cluster</name>
        <dbReference type="ChEBI" id="CHEBI:49883"/>
    </cofactor>
</comment>
<dbReference type="PANTHER" id="PTHR30352">
    <property type="entry name" value="PYRUVATE FORMATE-LYASE-ACTIVATING ENZYME"/>
    <property type="match status" value="1"/>
</dbReference>
<dbReference type="OrthoDB" id="9782387at2"/>
<evidence type="ECO:0000256" key="10">
    <source>
        <dbReference type="ARBA" id="ARBA00023014"/>
    </source>
</evidence>
<dbReference type="GO" id="GO:0043365">
    <property type="term" value="F:[formate-C-acetyltransferase]-activating enzyme activity"/>
    <property type="evidence" value="ECO:0007669"/>
    <property type="project" value="InterPro"/>
</dbReference>
<dbReference type="EC" id="1.97.1.-" evidence="12"/>
<dbReference type="SFLD" id="SFLDF00299">
    <property type="entry name" value="anaerobic_ribonucleoside-triph"/>
    <property type="match status" value="1"/>
</dbReference>
<evidence type="ECO:0000256" key="7">
    <source>
        <dbReference type="ARBA" id="ARBA00022723"/>
    </source>
</evidence>
<evidence type="ECO:0000256" key="8">
    <source>
        <dbReference type="ARBA" id="ARBA00023002"/>
    </source>
</evidence>
<comment type="function">
    <text evidence="2 12">Activation of anaerobic ribonucleoside-triphosphate reductase under anaerobic conditions by generation of an organic free radical, using S-adenosylmethionine and reduced flavodoxin as cosubstrates to produce 5'-deoxy-adenosine.</text>
</comment>
<dbReference type="InterPro" id="IPR001989">
    <property type="entry name" value="Radical_activat_CS"/>
</dbReference>
<evidence type="ECO:0000256" key="9">
    <source>
        <dbReference type="ARBA" id="ARBA00023004"/>
    </source>
</evidence>
<evidence type="ECO:0000256" key="2">
    <source>
        <dbReference type="ARBA" id="ARBA00003852"/>
    </source>
</evidence>
<evidence type="ECO:0000313" key="14">
    <source>
        <dbReference type="Proteomes" id="UP000034076"/>
    </source>
</evidence>
<evidence type="ECO:0000256" key="4">
    <source>
        <dbReference type="ARBA" id="ARBA00014281"/>
    </source>
</evidence>
<protein>
    <recommendedName>
        <fullName evidence="4 12">Anaerobic ribonucleoside-triphosphate reductase-activating protein</fullName>
        <ecNumber evidence="12">1.97.1.-</ecNumber>
    </recommendedName>
</protein>
<dbReference type="Proteomes" id="UP000034076">
    <property type="component" value="Unassembled WGS sequence"/>
</dbReference>
<organism evidence="13 14">
    <name type="scientific">Christensenella hongkongensis</name>
    <dbReference type="NCBI Taxonomy" id="270498"/>
    <lineage>
        <taxon>Bacteria</taxon>
        <taxon>Bacillati</taxon>
        <taxon>Bacillota</taxon>
        <taxon>Clostridia</taxon>
        <taxon>Christensenellales</taxon>
        <taxon>Christensenellaceae</taxon>
        <taxon>Christensenella</taxon>
    </lineage>
</organism>
<dbReference type="SFLD" id="SFLDG01063">
    <property type="entry name" value="activating_enzymes__group_1"/>
    <property type="match status" value="1"/>
</dbReference>
<dbReference type="PIRSF" id="PIRSF000368">
    <property type="entry name" value="NrdG"/>
    <property type="match status" value="1"/>
</dbReference>
<keyword evidence="9" id="KW-0408">Iron</keyword>
<dbReference type="GO" id="GO:0004748">
    <property type="term" value="F:ribonucleoside-diphosphate reductase activity, thioredoxin disulfide as acceptor"/>
    <property type="evidence" value="ECO:0007669"/>
    <property type="project" value="TreeGrafter"/>
</dbReference>
<evidence type="ECO:0000256" key="1">
    <source>
        <dbReference type="ARBA" id="ARBA00001966"/>
    </source>
</evidence>
<dbReference type="GO" id="GO:0051539">
    <property type="term" value="F:4 iron, 4 sulfur cluster binding"/>
    <property type="evidence" value="ECO:0007669"/>
    <property type="project" value="UniProtKB-KW"/>
</dbReference>
<evidence type="ECO:0000313" key="13">
    <source>
        <dbReference type="EMBL" id="KKI51128.1"/>
    </source>
</evidence>
<dbReference type="InterPro" id="IPR007197">
    <property type="entry name" value="rSAM"/>
</dbReference>
<proteinExistence type="inferred from homology"/>
<keyword evidence="5" id="KW-0004">4Fe-4S</keyword>
<dbReference type="EMBL" id="LAYJ01000088">
    <property type="protein sequence ID" value="KKI51128.1"/>
    <property type="molecule type" value="Genomic_DNA"/>
</dbReference>
<dbReference type="AlphaFoldDB" id="A0A0M2NG38"/>
<dbReference type="PATRIC" id="fig|270498.16.peg.955"/>
<dbReference type="NCBIfam" id="TIGR02491">
    <property type="entry name" value="NrdG"/>
    <property type="match status" value="1"/>
</dbReference>
<keyword evidence="8 12" id="KW-0560">Oxidoreductase</keyword>
<sequence length="175" mass="20101">MNYADIKQYDVANGPGVRVSLFVSGCSHRCEGCFNPETWDFEYGEAFTQQTIQTILDYLQPSYVKGLTLLGGDPMEPSNQKALLPLLRKVKELYPQKDVWCFTGYDFERDIIQKWLGRPETKEFLAYIDVLVDGEFILEQKNVNLRFKGSENQRTILVGESLAQGKTILWDDKTD</sequence>
<accession>A0A0M2NG38</accession>
<keyword evidence="14" id="KW-1185">Reference proteome</keyword>